<dbReference type="AlphaFoldDB" id="A0AAD7DTR6"/>
<sequence length="698" mass="78163">MRGAERPGKVKWTRPFLGPLKPLTDEAALQTFADIADAGHDQTSVKELLEFTGNLPLAVSLIAGIAAYEGCKKTLDRWKTESTRLLSDGYDKKSSLDISIMLSFTSSRMTTEAQDLLSLLSMLPDGLLDADLVQSRLPIPNILASKATLIRTSLAYTGSDQRLKVLVPIREHVGSVYPPGPSSKFALRQHFQRILQIWGNLSILRTEDMISQISANLGNLTALLLDGMNSQCPDELLILQSVMYLLDFCLQTNRVLPPDLLSTLSDRIQRWQDDPIYAYYLIQHLDLAVGPIKDLDSFIALGTRHFQHSELLEQVKWYSALGVYYYRHSQMAKSQEYSHLALQKANEMPNPTIEGRQVLFNIANILNLTESPSEAHSFALRAQQYAEYLGDIVGQARALQTQPSCQMSLGNCQMSLGNFHYAKDLSKSGRDLLETCGLQGGRLDLIAKQDEAEIHWLKTEYAQAREIHMSIATNVAPGQPETYTTRFSRLNIALIDTATGANLEAVRSSLKSCKAHFKQSSAHPRVVVQCDLAFADLYLHQGRVHLARQMFGKCVQSSWNTYLEGVIFCIERLANLSFGMYDVSTTFSWAVAYFSYATKTKDKLASMKAMHCLGQIFVAQGDDETAHSVLTVALEGFTFMDVHQWRGDCLARIGEIRERQGDILEAFELWKAARPLFELSSQVERVDWVDQKLSSAEI</sequence>
<evidence type="ECO:0000313" key="2">
    <source>
        <dbReference type="Proteomes" id="UP001221757"/>
    </source>
</evidence>
<reference evidence="1" key="1">
    <citation type="submission" date="2023-03" db="EMBL/GenBank/DDBJ databases">
        <title>Massive genome expansion in bonnet fungi (Mycena s.s.) driven by repeated elements and novel gene families across ecological guilds.</title>
        <authorList>
            <consortium name="Lawrence Berkeley National Laboratory"/>
            <person name="Harder C.B."/>
            <person name="Miyauchi S."/>
            <person name="Viragh M."/>
            <person name="Kuo A."/>
            <person name="Thoen E."/>
            <person name="Andreopoulos B."/>
            <person name="Lu D."/>
            <person name="Skrede I."/>
            <person name="Drula E."/>
            <person name="Henrissat B."/>
            <person name="Morin E."/>
            <person name="Kohler A."/>
            <person name="Barry K."/>
            <person name="LaButti K."/>
            <person name="Morin E."/>
            <person name="Salamov A."/>
            <person name="Lipzen A."/>
            <person name="Mereny Z."/>
            <person name="Hegedus B."/>
            <person name="Baldrian P."/>
            <person name="Stursova M."/>
            <person name="Weitz H."/>
            <person name="Taylor A."/>
            <person name="Grigoriev I.V."/>
            <person name="Nagy L.G."/>
            <person name="Martin F."/>
            <person name="Kauserud H."/>
        </authorList>
    </citation>
    <scope>NUCLEOTIDE SEQUENCE</scope>
    <source>
        <strain evidence="1">CBHHK067</strain>
    </source>
</reference>
<dbReference type="EMBL" id="JARKIE010000028">
    <property type="protein sequence ID" value="KAJ7697861.1"/>
    <property type="molecule type" value="Genomic_DNA"/>
</dbReference>
<dbReference type="InterPro" id="IPR011990">
    <property type="entry name" value="TPR-like_helical_dom_sf"/>
</dbReference>
<accession>A0AAD7DTR6</accession>
<keyword evidence="2" id="KW-1185">Reference proteome</keyword>
<dbReference type="Gene3D" id="1.25.40.10">
    <property type="entry name" value="Tetratricopeptide repeat domain"/>
    <property type="match status" value="2"/>
</dbReference>
<dbReference type="Proteomes" id="UP001221757">
    <property type="component" value="Unassembled WGS sequence"/>
</dbReference>
<evidence type="ECO:0000313" key="1">
    <source>
        <dbReference type="EMBL" id="KAJ7697861.1"/>
    </source>
</evidence>
<proteinExistence type="predicted"/>
<protein>
    <submittedName>
        <fullName evidence="1">Uncharacterized protein</fullName>
    </submittedName>
</protein>
<comment type="caution">
    <text evidence="1">The sequence shown here is derived from an EMBL/GenBank/DDBJ whole genome shotgun (WGS) entry which is preliminary data.</text>
</comment>
<name>A0AAD7DTR6_MYCRO</name>
<gene>
    <name evidence="1" type="ORF">B0H17DRAFT_1197195</name>
</gene>
<dbReference type="SUPFAM" id="SSF48452">
    <property type="entry name" value="TPR-like"/>
    <property type="match status" value="1"/>
</dbReference>
<organism evidence="1 2">
    <name type="scientific">Mycena rosella</name>
    <name type="common">Pink bonnet</name>
    <name type="synonym">Agaricus rosellus</name>
    <dbReference type="NCBI Taxonomy" id="1033263"/>
    <lineage>
        <taxon>Eukaryota</taxon>
        <taxon>Fungi</taxon>
        <taxon>Dikarya</taxon>
        <taxon>Basidiomycota</taxon>
        <taxon>Agaricomycotina</taxon>
        <taxon>Agaricomycetes</taxon>
        <taxon>Agaricomycetidae</taxon>
        <taxon>Agaricales</taxon>
        <taxon>Marasmiineae</taxon>
        <taxon>Mycenaceae</taxon>
        <taxon>Mycena</taxon>
    </lineage>
</organism>